<keyword evidence="2" id="KW-1185">Reference proteome</keyword>
<proteinExistence type="predicted"/>
<protein>
    <submittedName>
        <fullName evidence="1">Uncharacterized protein</fullName>
    </submittedName>
</protein>
<comment type="caution">
    <text evidence="1">The sequence shown here is derived from an EMBL/GenBank/DDBJ whole genome shotgun (WGS) entry which is preliminary data.</text>
</comment>
<dbReference type="Proteomes" id="UP000276133">
    <property type="component" value="Unassembled WGS sequence"/>
</dbReference>
<sequence>MIYINFQLQVEFHVFKIKLNFLTQAYSINSRSTKTSDFDFYITEDCFSSSFKLKLISLIYFIDTFVHITGRSISSCSKNFSSKKLKYAEYV</sequence>
<evidence type="ECO:0000313" key="2">
    <source>
        <dbReference type="Proteomes" id="UP000276133"/>
    </source>
</evidence>
<reference evidence="1 2" key="1">
    <citation type="journal article" date="2018" name="Sci. Rep.">
        <title>Genomic signatures of local adaptation to the degree of environmental predictability in rotifers.</title>
        <authorList>
            <person name="Franch-Gras L."/>
            <person name="Hahn C."/>
            <person name="Garcia-Roger E.M."/>
            <person name="Carmona M.J."/>
            <person name="Serra M."/>
            <person name="Gomez A."/>
        </authorList>
    </citation>
    <scope>NUCLEOTIDE SEQUENCE [LARGE SCALE GENOMIC DNA]</scope>
    <source>
        <strain evidence="1">HYR1</strain>
    </source>
</reference>
<evidence type="ECO:0000313" key="1">
    <source>
        <dbReference type="EMBL" id="RNA40325.1"/>
    </source>
</evidence>
<gene>
    <name evidence="1" type="ORF">BpHYR1_030303</name>
</gene>
<accession>A0A3M7SXA8</accession>
<organism evidence="1 2">
    <name type="scientific">Brachionus plicatilis</name>
    <name type="common">Marine rotifer</name>
    <name type="synonym">Brachionus muelleri</name>
    <dbReference type="NCBI Taxonomy" id="10195"/>
    <lineage>
        <taxon>Eukaryota</taxon>
        <taxon>Metazoa</taxon>
        <taxon>Spiralia</taxon>
        <taxon>Gnathifera</taxon>
        <taxon>Rotifera</taxon>
        <taxon>Eurotatoria</taxon>
        <taxon>Monogononta</taxon>
        <taxon>Pseudotrocha</taxon>
        <taxon>Ploima</taxon>
        <taxon>Brachionidae</taxon>
        <taxon>Brachionus</taxon>
    </lineage>
</organism>
<name>A0A3M7SXA8_BRAPC</name>
<dbReference type="AlphaFoldDB" id="A0A3M7SXA8"/>
<dbReference type="EMBL" id="REGN01000653">
    <property type="protein sequence ID" value="RNA40325.1"/>
    <property type="molecule type" value="Genomic_DNA"/>
</dbReference>